<gene>
    <name evidence="3" type="ORF">FJZ00_14025</name>
</gene>
<accession>A0A937X8J3</accession>
<dbReference type="InterPro" id="IPR013036">
    <property type="entry name" value="DUF1587"/>
</dbReference>
<dbReference type="AlphaFoldDB" id="A0A937X8J3"/>
<proteinExistence type="predicted"/>
<evidence type="ECO:0000259" key="1">
    <source>
        <dbReference type="Pfam" id="PF07626"/>
    </source>
</evidence>
<feature type="domain" description="Cytochrome C Planctomycete-type" evidence="2">
    <location>
        <begin position="19"/>
        <end position="65"/>
    </location>
</feature>
<evidence type="ECO:0000259" key="2">
    <source>
        <dbReference type="Pfam" id="PF07635"/>
    </source>
</evidence>
<comment type="caution">
    <text evidence="3">The sequence shown here is derived from an EMBL/GenBank/DDBJ whole genome shotgun (WGS) entry which is preliminary data.</text>
</comment>
<feature type="domain" description="DUF1587" evidence="1">
    <location>
        <begin position="104"/>
        <end position="170"/>
    </location>
</feature>
<reference evidence="3 4" key="1">
    <citation type="submission" date="2019-03" db="EMBL/GenBank/DDBJ databases">
        <title>Lake Tanganyika Metagenome-Assembled Genomes (MAGs).</title>
        <authorList>
            <person name="Tran P."/>
        </authorList>
    </citation>
    <scope>NUCLEOTIDE SEQUENCE [LARGE SCALE GENOMIC DNA]</scope>
    <source>
        <strain evidence="3">K_DeepCast_65m_m2_236</strain>
    </source>
</reference>
<dbReference type="SUPFAM" id="SSF46626">
    <property type="entry name" value="Cytochrome c"/>
    <property type="match status" value="1"/>
</dbReference>
<protein>
    <submittedName>
        <fullName evidence="3">DUF1587 domain-containing protein</fullName>
    </submittedName>
</protein>
<organism evidence="3 4">
    <name type="scientific">Candidatus Tanganyikabacteria bacterium</name>
    <dbReference type="NCBI Taxonomy" id="2961651"/>
    <lineage>
        <taxon>Bacteria</taxon>
        <taxon>Bacillati</taxon>
        <taxon>Candidatus Sericytochromatia</taxon>
        <taxon>Candidatus Tanganyikabacteria</taxon>
    </lineage>
</organism>
<dbReference type="InterPro" id="IPR011429">
    <property type="entry name" value="Cyt_c_Planctomycete-type"/>
</dbReference>
<dbReference type="GO" id="GO:0020037">
    <property type="term" value="F:heme binding"/>
    <property type="evidence" value="ECO:0007669"/>
    <property type="project" value="InterPro"/>
</dbReference>
<evidence type="ECO:0000313" key="3">
    <source>
        <dbReference type="EMBL" id="MBM3276267.1"/>
    </source>
</evidence>
<dbReference type="Pfam" id="PF07626">
    <property type="entry name" value="PSD3"/>
    <property type="match status" value="1"/>
</dbReference>
<dbReference type="Gene3D" id="1.10.760.10">
    <property type="entry name" value="Cytochrome c-like domain"/>
    <property type="match status" value="1"/>
</dbReference>
<dbReference type="Pfam" id="PF07635">
    <property type="entry name" value="PSCyt1"/>
    <property type="match status" value="1"/>
</dbReference>
<dbReference type="InterPro" id="IPR036909">
    <property type="entry name" value="Cyt_c-like_dom_sf"/>
</dbReference>
<sequence length="218" mass="24447">MADLATYQKHVKPLLERTCVECHGPEKQKGNFRLDQLDPDIIRGKSLSAWQEVLAKTQVLEMPPPKHPRQPTGEERQKLLTWLRQELSLAAKVRSSTGGRGALRRLTRDEYVQTMQDLLGVTVVDFGRDFPTENRNRETGFANDSRDTEFNHVHLGAFLSRARAVLDAALVTGKRPPSLTATLRAAPGTINNDGKLRGHRADNVALRVDFDPPRKDVP</sequence>
<dbReference type="GO" id="GO:0009055">
    <property type="term" value="F:electron transfer activity"/>
    <property type="evidence" value="ECO:0007669"/>
    <property type="project" value="InterPro"/>
</dbReference>
<evidence type="ECO:0000313" key="4">
    <source>
        <dbReference type="Proteomes" id="UP000703893"/>
    </source>
</evidence>
<name>A0A937X8J3_9BACT</name>
<dbReference type="EMBL" id="VGJX01000943">
    <property type="protein sequence ID" value="MBM3276267.1"/>
    <property type="molecule type" value="Genomic_DNA"/>
</dbReference>
<dbReference type="Proteomes" id="UP000703893">
    <property type="component" value="Unassembled WGS sequence"/>
</dbReference>